<sequence length="120" mass="13681">YQNYYGKPVLGVDTTWSGKPRVPVTPRVVVKTNLGNEIDITPTENHSSVSKKAPTQYLPNSSIDILDEATGEIRTRRYYDSKGNVFRDVDMDNHGNPKAHPEYPHEHIWQYDKNGNIIGR</sequence>
<keyword evidence="4" id="KW-1185">Reference proteome</keyword>
<feature type="non-terminal residue" evidence="1">
    <location>
        <position position="1"/>
    </location>
</feature>
<reference evidence="3 4" key="1">
    <citation type="submission" date="2016-12" db="EMBL/GenBank/DDBJ databases">
        <authorList>
            <person name="Gulvik C.A."/>
        </authorList>
    </citation>
    <scope>NUCLEOTIDE SEQUENCE [LARGE SCALE GENOMIC DNA]</scope>
    <source>
        <strain evidence="2 4">12-5202</strain>
        <strain evidence="1 3">12-5291</strain>
    </source>
</reference>
<evidence type="ECO:0000313" key="4">
    <source>
        <dbReference type="Proteomes" id="UP000188946"/>
    </source>
</evidence>
<dbReference type="AlphaFoldDB" id="A0AB36JSG7"/>
<dbReference type="EMBL" id="MSPR01000003">
    <property type="protein sequence ID" value="ONK30593.1"/>
    <property type="molecule type" value="Genomic_DNA"/>
</dbReference>
<dbReference type="Proteomes" id="UP000188946">
    <property type="component" value="Unassembled WGS sequence"/>
</dbReference>
<protein>
    <submittedName>
        <fullName evidence="1">Uncharacterized protein</fullName>
    </submittedName>
</protein>
<name>A0AB36JSG7_9STRE</name>
<accession>A0AB36JSG7</accession>
<proteinExistence type="predicted"/>
<organism evidence="1 3">
    <name type="scientific">Streptococcus azizii</name>
    <dbReference type="NCBI Taxonomy" id="1579424"/>
    <lineage>
        <taxon>Bacteria</taxon>
        <taxon>Bacillati</taxon>
        <taxon>Bacillota</taxon>
        <taxon>Bacilli</taxon>
        <taxon>Lactobacillales</taxon>
        <taxon>Streptococcaceae</taxon>
        <taxon>Streptococcus</taxon>
    </lineage>
</organism>
<dbReference type="Proteomes" id="UP000188600">
    <property type="component" value="Unassembled WGS sequence"/>
</dbReference>
<evidence type="ECO:0000313" key="2">
    <source>
        <dbReference type="EMBL" id="ONK30593.1"/>
    </source>
</evidence>
<evidence type="ECO:0000313" key="3">
    <source>
        <dbReference type="Proteomes" id="UP000188600"/>
    </source>
</evidence>
<comment type="caution">
    <text evidence="1">The sequence shown here is derived from an EMBL/GenBank/DDBJ whole genome shotgun (WGS) entry which is preliminary data.</text>
</comment>
<gene>
    <name evidence="2" type="ORF">BVE84_02370</name>
    <name evidence="1" type="ORF">BVE86_01060</name>
</gene>
<dbReference type="EMBL" id="MSPT01000002">
    <property type="protein sequence ID" value="ONK29110.1"/>
    <property type="molecule type" value="Genomic_DNA"/>
</dbReference>
<evidence type="ECO:0000313" key="1">
    <source>
        <dbReference type="EMBL" id="ONK29110.1"/>
    </source>
</evidence>